<evidence type="ECO:0000313" key="1">
    <source>
        <dbReference type="EMBL" id="KAK1867397.1"/>
    </source>
</evidence>
<name>A0ACC3CB52_PYRYE</name>
<protein>
    <submittedName>
        <fullName evidence="1">Uncharacterized protein</fullName>
    </submittedName>
</protein>
<keyword evidence="2" id="KW-1185">Reference proteome</keyword>
<evidence type="ECO:0000313" key="2">
    <source>
        <dbReference type="Proteomes" id="UP000798662"/>
    </source>
</evidence>
<accession>A0ACC3CB52</accession>
<dbReference type="Proteomes" id="UP000798662">
    <property type="component" value="Chromosome 3"/>
</dbReference>
<reference evidence="1" key="1">
    <citation type="submission" date="2019-11" db="EMBL/GenBank/DDBJ databases">
        <title>Nori genome reveals adaptations in red seaweeds to the harsh intertidal environment.</title>
        <authorList>
            <person name="Wang D."/>
            <person name="Mao Y."/>
        </authorList>
    </citation>
    <scope>NUCLEOTIDE SEQUENCE</scope>
    <source>
        <tissue evidence="1">Gametophyte</tissue>
    </source>
</reference>
<gene>
    <name evidence="1" type="ORF">I4F81_009904</name>
</gene>
<sequence>MASTCKVIDHMAAAIIQVAAALDLVDSMHSSTMMSVLKLHTAVYGDLQQVFRRLNRLEARVEHVGSLLCQTMTEVRGLWCYLKDKEKRERQVATVKTLFKMGVSLAPVIGGALGVGVDAVATFAGSTAGAAAVYEHLPDPTNLDAARKVLRGLREVESKLTSEERSVLVAPLRPHLSVGGMLQEVEEAAQILGIDAEAADAGVVGDAAQGEVLREEATNGGAGATAAPGKDERGGLEAGAAAPDSGGAAADSSSDPWEKPKDAQPLRGGRLWVEAVGEALG</sequence>
<organism evidence="1 2">
    <name type="scientific">Pyropia yezoensis</name>
    <name type="common">Susabi-nori</name>
    <name type="synonym">Porphyra yezoensis</name>
    <dbReference type="NCBI Taxonomy" id="2788"/>
    <lineage>
        <taxon>Eukaryota</taxon>
        <taxon>Rhodophyta</taxon>
        <taxon>Bangiophyceae</taxon>
        <taxon>Bangiales</taxon>
        <taxon>Bangiaceae</taxon>
        <taxon>Pyropia</taxon>
    </lineage>
</organism>
<dbReference type="EMBL" id="CM020620">
    <property type="protein sequence ID" value="KAK1867397.1"/>
    <property type="molecule type" value="Genomic_DNA"/>
</dbReference>
<proteinExistence type="predicted"/>
<comment type="caution">
    <text evidence="1">The sequence shown here is derived from an EMBL/GenBank/DDBJ whole genome shotgun (WGS) entry which is preliminary data.</text>
</comment>